<dbReference type="RefSeq" id="WP_186770270.1">
    <property type="nucleotide sequence ID" value="NZ_JACOMF010000008.1"/>
</dbReference>
<evidence type="ECO:0000259" key="6">
    <source>
        <dbReference type="Pfam" id="PF00496"/>
    </source>
</evidence>
<comment type="similarity">
    <text evidence="2">Belongs to the bacterial solute-binding protein 5 family.</text>
</comment>
<dbReference type="CDD" id="cd08498">
    <property type="entry name" value="PBP2_NikA_DppA_OppA_like_2"/>
    <property type="match status" value="1"/>
</dbReference>
<dbReference type="PIRSF" id="PIRSF002741">
    <property type="entry name" value="MppA"/>
    <property type="match status" value="1"/>
</dbReference>
<evidence type="ECO:0000256" key="3">
    <source>
        <dbReference type="ARBA" id="ARBA00022448"/>
    </source>
</evidence>
<dbReference type="PANTHER" id="PTHR30290:SF9">
    <property type="entry name" value="OLIGOPEPTIDE-BINDING PROTEIN APPA"/>
    <property type="match status" value="1"/>
</dbReference>
<feature type="signal peptide" evidence="5">
    <location>
        <begin position="1"/>
        <end position="24"/>
    </location>
</feature>
<dbReference type="GO" id="GO:1904680">
    <property type="term" value="F:peptide transmembrane transporter activity"/>
    <property type="evidence" value="ECO:0007669"/>
    <property type="project" value="TreeGrafter"/>
</dbReference>
<dbReference type="GO" id="GO:0043190">
    <property type="term" value="C:ATP-binding cassette (ABC) transporter complex"/>
    <property type="evidence" value="ECO:0007669"/>
    <property type="project" value="InterPro"/>
</dbReference>
<dbReference type="Proteomes" id="UP000600101">
    <property type="component" value="Unassembled WGS sequence"/>
</dbReference>
<evidence type="ECO:0000256" key="2">
    <source>
        <dbReference type="ARBA" id="ARBA00005695"/>
    </source>
</evidence>
<feature type="domain" description="Solute-binding protein family 5" evidence="6">
    <location>
        <begin position="68"/>
        <end position="446"/>
    </location>
</feature>
<dbReference type="Gene3D" id="3.40.190.10">
    <property type="entry name" value="Periplasmic binding protein-like II"/>
    <property type="match status" value="1"/>
</dbReference>
<gene>
    <name evidence="7" type="ORF">H7965_09145</name>
</gene>
<evidence type="ECO:0000313" key="8">
    <source>
        <dbReference type="Proteomes" id="UP000600101"/>
    </source>
</evidence>
<dbReference type="EMBL" id="JACOMF010000008">
    <property type="protein sequence ID" value="MBC4015493.1"/>
    <property type="molecule type" value="Genomic_DNA"/>
</dbReference>
<evidence type="ECO:0000256" key="5">
    <source>
        <dbReference type="SAM" id="SignalP"/>
    </source>
</evidence>
<dbReference type="InterPro" id="IPR030678">
    <property type="entry name" value="Peptide/Ni-bd"/>
</dbReference>
<keyword evidence="3" id="KW-0813">Transport</keyword>
<dbReference type="Gene3D" id="3.10.105.10">
    <property type="entry name" value="Dipeptide-binding Protein, Domain 3"/>
    <property type="match status" value="1"/>
</dbReference>
<evidence type="ECO:0000313" key="7">
    <source>
        <dbReference type="EMBL" id="MBC4015493.1"/>
    </source>
</evidence>
<sequence length="531" mass="59042">MVHWVRAAALVAVLGAMPAVGAMAQTVRWAASGDPNTMDPHSQNVGTVTMVLQQIYDPLIHRDRDLSLTPGLATAWRQVEPSRWRFTLRQGVRFHDGQGFGPEDVVFSITRALQPTSNFGIYVDTIAKVEAVDAQTVDIITKAPDPILPNKLASVFMMSKAWSEANNAARPQNTRAREEMVTTRNTNGTGAYRLATREPDVRTVLVRNPAWWGWQVEGNTGNVAEIVFRPIASDATRIAALLSGEVDFVLDPPLQDLNRLRAAPGVKVVEGPEVRTIFLAFDTAREELLYSDVKGRNPFRDLRVRQALYQAIDIQAIHRTTMRGQSVVTGTLIPEQVNGYAKSEDVRLPFDAARARALLAEAGYPQGFSVTLDCPNNRYINDEQICQNIAAMWSRAGVRTAVKAQPLAPFFAQIQRDDTSVYLLGWGVPTLDALYSFQSLLATRNGAQGDGIWNYGGYSNPRMDALIQRMKVESGEARKATIREALQLYREDLPHIPLHHQMIPWAMRSTVTIPHMANNQPYFRWAMAGAQ</sequence>
<proteinExistence type="inferred from homology"/>
<name>A0A9X0UDE4_9PROT</name>
<organism evidence="7 8">
    <name type="scientific">Siccirubricoccus deserti</name>
    <dbReference type="NCBI Taxonomy" id="2013562"/>
    <lineage>
        <taxon>Bacteria</taxon>
        <taxon>Pseudomonadati</taxon>
        <taxon>Pseudomonadota</taxon>
        <taxon>Alphaproteobacteria</taxon>
        <taxon>Acetobacterales</taxon>
        <taxon>Roseomonadaceae</taxon>
        <taxon>Siccirubricoccus</taxon>
    </lineage>
</organism>
<evidence type="ECO:0000256" key="4">
    <source>
        <dbReference type="ARBA" id="ARBA00022729"/>
    </source>
</evidence>
<reference evidence="7" key="1">
    <citation type="submission" date="2020-08" db="EMBL/GenBank/DDBJ databases">
        <authorList>
            <person name="Hu Y."/>
            <person name="Nguyen S.V."/>
            <person name="Li F."/>
            <person name="Fanning S."/>
        </authorList>
    </citation>
    <scope>NUCLEOTIDE SEQUENCE</scope>
    <source>
        <strain evidence="7">SYSU D8009</strain>
    </source>
</reference>
<dbReference type="InterPro" id="IPR039424">
    <property type="entry name" value="SBP_5"/>
</dbReference>
<dbReference type="SUPFAM" id="SSF53850">
    <property type="entry name" value="Periplasmic binding protein-like II"/>
    <property type="match status" value="1"/>
</dbReference>
<keyword evidence="8" id="KW-1185">Reference proteome</keyword>
<dbReference type="GO" id="GO:0030288">
    <property type="term" value="C:outer membrane-bounded periplasmic space"/>
    <property type="evidence" value="ECO:0007669"/>
    <property type="project" value="UniProtKB-ARBA"/>
</dbReference>
<protein>
    <submittedName>
        <fullName evidence="7">ABC transporter substrate-binding protein</fullName>
    </submittedName>
</protein>
<dbReference type="InterPro" id="IPR000914">
    <property type="entry name" value="SBP_5_dom"/>
</dbReference>
<accession>A0A9X0UDE4</accession>
<dbReference type="AlphaFoldDB" id="A0A9X0UDE4"/>
<comment type="subcellular location">
    <subcellularLocation>
        <location evidence="1">Periplasm</location>
    </subcellularLocation>
</comment>
<dbReference type="PANTHER" id="PTHR30290">
    <property type="entry name" value="PERIPLASMIC BINDING COMPONENT OF ABC TRANSPORTER"/>
    <property type="match status" value="1"/>
</dbReference>
<evidence type="ECO:0000256" key="1">
    <source>
        <dbReference type="ARBA" id="ARBA00004418"/>
    </source>
</evidence>
<dbReference type="GO" id="GO:0015833">
    <property type="term" value="P:peptide transport"/>
    <property type="evidence" value="ECO:0007669"/>
    <property type="project" value="TreeGrafter"/>
</dbReference>
<comment type="caution">
    <text evidence="7">The sequence shown here is derived from an EMBL/GenBank/DDBJ whole genome shotgun (WGS) entry which is preliminary data.</text>
</comment>
<keyword evidence="4 5" id="KW-0732">Signal</keyword>
<feature type="chain" id="PRO_5040916330" evidence="5">
    <location>
        <begin position="25"/>
        <end position="531"/>
    </location>
</feature>
<dbReference type="Pfam" id="PF00496">
    <property type="entry name" value="SBP_bac_5"/>
    <property type="match status" value="1"/>
</dbReference>
<dbReference type="Gene3D" id="3.90.76.10">
    <property type="entry name" value="Dipeptide-binding Protein, Domain 1"/>
    <property type="match status" value="1"/>
</dbReference>